<proteinExistence type="predicted"/>
<keyword evidence="3" id="KW-0282">Flagellum</keyword>
<evidence type="ECO:0000313" key="2">
    <source>
        <dbReference type="Proteomes" id="UP000261680"/>
    </source>
</evidence>
<dbReference type="GeneID" id="103659584"/>
<reference evidence="3" key="1">
    <citation type="submission" date="2025-08" db="UniProtKB">
        <authorList>
            <consortium name="RefSeq"/>
        </authorList>
    </citation>
    <scope>IDENTIFICATION</scope>
    <source>
        <tissue evidence="3">Whole blood</tissue>
    </source>
</reference>
<organism evidence="2 3">
    <name type="scientific">Ursus maritimus</name>
    <name type="common">Polar bear</name>
    <name type="synonym">Thalarctos maritimus</name>
    <dbReference type="NCBI Taxonomy" id="29073"/>
    <lineage>
        <taxon>Eukaryota</taxon>
        <taxon>Metazoa</taxon>
        <taxon>Chordata</taxon>
        <taxon>Craniata</taxon>
        <taxon>Vertebrata</taxon>
        <taxon>Euteleostomi</taxon>
        <taxon>Mammalia</taxon>
        <taxon>Eutheria</taxon>
        <taxon>Laurasiatheria</taxon>
        <taxon>Carnivora</taxon>
        <taxon>Caniformia</taxon>
        <taxon>Ursidae</taxon>
        <taxon>Ursus</taxon>
    </lineage>
</organism>
<gene>
    <name evidence="3" type="primary">CFAP46</name>
</gene>
<dbReference type="SUPFAM" id="SSF48452">
    <property type="entry name" value="TPR-like"/>
    <property type="match status" value="1"/>
</dbReference>
<dbReference type="GO" id="GO:0035082">
    <property type="term" value="P:axoneme assembly"/>
    <property type="evidence" value="ECO:0007669"/>
    <property type="project" value="InterPro"/>
</dbReference>
<feature type="region of interest" description="Disordered" evidence="1">
    <location>
        <begin position="2467"/>
        <end position="2495"/>
    </location>
</feature>
<dbReference type="PANTHER" id="PTHR15977">
    <property type="entry name" value="CILIA- AND FLAGELLA-ASSOCIATED PROTEIN 46"/>
    <property type="match status" value="1"/>
</dbReference>
<feature type="compositionally biased region" description="Basic and acidic residues" evidence="1">
    <location>
        <begin position="2467"/>
        <end position="2476"/>
    </location>
</feature>
<evidence type="ECO:0000256" key="1">
    <source>
        <dbReference type="SAM" id="MobiDB-lite"/>
    </source>
</evidence>
<keyword evidence="3" id="KW-0966">Cell projection</keyword>
<dbReference type="InterPro" id="IPR039586">
    <property type="entry name" value="CFAP46"/>
</dbReference>
<sequence length="2735" mass="306830">MDLVITQELARAQSQQDDASLRRAYELIKSANLGKSEFDPMESFSPDLFVLCAEQALKMGYPEMSDDCVQMYFKVKGPVTQFLGRAHLCRAQLCAPKSAENLEEFENCVTQYMKAINFAKGEPRYYFLVYNASVLYWQMVRPFLKPGYHHHLISSLSQIVNVLNQTEEEDKEWRAELMLELLDCYLQAGRKEEAAKFCVTAAPFIKANVPQKYRHMFSVMVRHELLDELQLQEEKKTSVSLAVTYHVNMLKAKLDKNEFPEDVNTILKKAYKHLSNYNHQRFPSVREEKILLLFELARLSLTLKCEEISSGCLSDLKGIDSKDPGKLIEIECLEYELEALRLESKVKIYVRAAVETQLNIVQRLDVALQRAVRLAEPGLIHAVCTTQWNMCLPLLQHNLRHHLRKPLTNIADILEKVDSLMVLLRCQVHMEMAHIEEDEDRLEPAMRHLQKAVLLDSLGLYQEKLTMALNRLHLCTMLYQSPQRAEDKAIMAIEQAKKAIPKDSVRRKRALLVNAGLALAPDTFQIVLDSENEAKVSVGKIRGRFTYLFAKARHHIISVDKAAGHLRRLGNENDKERIQIWAELAKVARKQGVWDVCRAASRFCLLYDNVKVKKVARLKKGKKKKGGDSLAQNAVGQSEVTLQRQVSPSLLRKFAEVGFINAEATVHLLRSEGVELNNHPEPPEDLSQHSAGYTVEAPEDSSQWITYQNWIESLSQSAMNSWLRSAEIGREIQEGWIVQNAVVYVLNHNQHLIAAGRQKELVDALDHLLSIVKATGHSGDPTMLVALCNALARGLMMTWIPAQVPEKSKRPVRSNLFHTPLDSEASSEVRTAVEVCEFALSLTDGTLPEEVVPTSARQQLIATWVKAKQLLQQQIGPRLGMDEQSPNEHINLVTRVLVALEMYSSNGLGLMDFTVPPLAQLVTMASECTWSDPLAELQTLMRLTRFAHAAHDHEVTMLCSQKAIQMGIRYLRTCSPVETELVAEMLSTTACIQGRSMMENLKGRKQLRLAAAKAFLDSVKFGGIARSSALVMLAVRHYWNTWLPFLSSAANRKKTKNVIQRIISIINKTEAKKQGKGKVLLLHQWPTADFHSGGMAEGRFLPGAEDDLTLRAALYGLLFHCHADLGDWEGGLKVLDEAVQVLPRTAHRLLIFKHMVIVKAKLGQNFTMEIQKFKDESEDYLAHMWHRLALNSKSVYGELVCYHNAIQALQKPESEWQKVEYIMEFSEWLYYKQFPMEDVTFHLKWAIDILLLMTPASDTPELAEEPLSTQGAPEGTVSEDVGTVPLEKLWNVRQLEALARACTLLALMVSPSAADYEDYCLMAYTYLKRIWEVSLLTAGKAISESKILVARASSHLLLPKKEKEKKKEKGKEKEKEKEKDREKGKDSRQAELDSKAGPASHSQHPAAPPGKQLEDLPASIEEWASYSCPEEVLAVFKQDKSDFTINPASIQKPTYTLYYLDHLVRALQKVSLYELTIPVLQLGVVIAASVVESKSLKDLYHLRLALVCSDLKLREAAAYHEEVAGQTYIYELEQASCRKEIALRKEKNKEPLLEDSVPTLAEPITAVEPVQMKPLVAKDKLLKINAETGKGLEGTSFPQLWALKAEVLLEMDLYQPARLLLSEAYLAFQELDDPCAEARCLHLLARLANREKNHGQARKMVEQARRLGGSEEFWYSSALTLADTLLATESKGSEAVACQLFQRLIDTFRVLQKERPNRVPILQFMITDLEARCVSLQIRAIQEPAGCEPPECLFLLTEMHDHLMEIEEKLASWGYKENCVDIKLERAKIKRLCAQNEKDEEQKTAYRLEAYDLVQRAVAETEELFLSVRGLLSLQEVSLCPGSLPGAQSTPRHTQTGLHLSSNAICPPFRNNQEVDKNVKQIFSTLDVHMGTFISCGAGGWPRAAREGGTGEKRARGFGGGATCVVVRAALPRCVWHAQVQNINTPLMRKLARLRLRLVQASLDTLQLVWAEAQARRQERGSRDKLLADYLHSLSDYTSVGLKWFTLKRTLAHTALAQLGTMHSLCAGCVDIRAQVLGLAGKALRLLAMHADPVHPTYYWEEGLSVCASPQAPRPCVKTKAAIAIAELSSLTHLQTVPEDRAGKDPYEDLWASRSAAEEHGRKGSDQQRRLVLAQRYLAQASEVLLQCVQVALGSGLLDIAAAASLDMVECTGTLDPAATCQFLALSQSCLASEMMRDVLFTATANTSSSQLAALLQLEHQLKQKGRMSTSLFASVEQRLAVISKAWQNLRVTEQHFNLLNEIPPTFRILILQHSRDRAHLYCAAYERPKSISAAKGKVFQVGGSCKVARVAVDPDTFSCLLASAQQFRELTQAEVNKEGPAPSSGEELESAYLEREGHSLQKFSDVLASMEEFLQPLFPVLSSPEARTQIPAAVADSGKSKGKDKERKVSLPHAQLEAADNTILIVDEHLLGLPLEGLSVFEEGMVSSVSREFSLQMLCNRLHKEETAEGPVKKEGRGKKRSPAKKGQKDAPPRLIPPDCIIVDADNFKFVVDPYEEAQGIERLTPVFVTREILERFQDTFTALWVGHLGNKHFPSQAEWEHLLGTCSGFFFYGMESFLSHILVERLAAMNLPECQMMVLLGLTRSYESMRRHMEKSENKSVPQLSLEEPIKTAVLLSLAGVRSILANQWPTFLQDNALRASVLWENLLTVGRPIGRAVRLLQKMGAGDLRNHGEPPWASRDKLLYVWPQLSNSERLPIVLNSVLYGLPHLAIG</sequence>
<dbReference type="Proteomes" id="UP000261680">
    <property type="component" value="Unplaced"/>
</dbReference>
<feature type="compositionally biased region" description="Basic residues" evidence="1">
    <location>
        <begin position="2477"/>
        <end position="2487"/>
    </location>
</feature>
<dbReference type="Pfam" id="PF25439">
    <property type="entry name" value="TPR_CFAP46_N"/>
    <property type="match status" value="1"/>
</dbReference>
<accession>A0A8M1FHW5</accession>
<feature type="compositionally biased region" description="Low complexity" evidence="1">
    <location>
        <begin position="1396"/>
        <end position="1405"/>
    </location>
</feature>
<dbReference type="InterPro" id="IPR011990">
    <property type="entry name" value="TPR-like_helical_dom_sf"/>
</dbReference>
<evidence type="ECO:0000313" key="3">
    <source>
        <dbReference type="RefSeq" id="XP_040480224.1"/>
    </source>
</evidence>
<protein>
    <submittedName>
        <fullName evidence="3">Cilia- and flagella-associated protein 46</fullName>
    </submittedName>
</protein>
<dbReference type="RefSeq" id="XP_040480224.1">
    <property type="nucleotide sequence ID" value="XM_040624290.1"/>
</dbReference>
<dbReference type="CTD" id="54777"/>
<dbReference type="InterPro" id="IPR057466">
    <property type="entry name" value="CFAP46_TPR"/>
</dbReference>
<dbReference type="GO" id="GO:0060294">
    <property type="term" value="P:cilium movement involved in cell motility"/>
    <property type="evidence" value="ECO:0007669"/>
    <property type="project" value="InterPro"/>
</dbReference>
<name>A0A8M1FHW5_URSMA</name>
<keyword evidence="3" id="KW-0969">Cilium</keyword>
<keyword evidence="2" id="KW-1185">Reference proteome</keyword>
<dbReference type="PANTHER" id="PTHR15977:SF15">
    <property type="entry name" value="CILIA- AND FLAGELLA-ASSOCIATED PROTEIN 46"/>
    <property type="match status" value="1"/>
</dbReference>
<dbReference type="OrthoDB" id="68437at2759"/>
<dbReference type="KEGG" id="umr:103659584"/>
<feature type="compositionally biased region" description="Basic and acidic residues" evidence="1">
    <location>
        <begin position="1360"/>
        <end position="1394"/>
    </location>
</feature>
<feature type="region of interest" description="Disordered" evidence="1">
    <location>
        <begin position="1360"/>
        <end position="1412"/>
    </location>
</feature>